<gene>
    <name evidence="2" type="ORF">CAL25_21915</name>
</gene>
<dbReference type="AlphaFoldDB" id="A0A261T8D3"/>
<evidence type="ECO:0000256" key="1">
    <source>
        <dbReference type="SAM" id="MobiDB-lite"/>
    </source>
</evidence>
<dbReference type="Pfam" id="PF11828">
    <property type="entry name" value="DUF3348"/>
    <property type="match status" value="1"/>
</dbReference>
<evidence type="ECO:0000313" key="3">
    <source>
        <dbReference type="Proteomes" id="UP000216913"/>
    </source>
</evidence>
<organism evidence="2 3">
    <name type="scientific">Bordetella genomosp. 5</name>
    <dbReference type="NCBI Taxonomy" id="1395608"/>
    <lineage>
        <taxon>Bacteria</taxon>
        <taxon>Pseudomonadati</taxon>
        <taxon>Pseudomonadota</taxon>
        <taxon>Betaproteobacteria</taxon>
        <taxon>Burkholderiales</taxon>
        <taxon>Alcaligenaceae</taxon>
        <taxon>Bordetella</taxon>
    </lineage>
</organism>
<evidence type="ECO:0008006" key="4">
    <source>
        <dbReference type="Google" id="ProtNLM"/>
    </source>
</evidence>
<dbReference type="OrthoDB" id="5949373at2"/>
<feature type="region of interest" description="Disordered" evidence="1">
    <location>
        <begin position="94"/>
        <end position="113"/>
    </location>
</feature>
<dbReference type="InterPro" id="IPR021783">
    <property type="entry name" value="DUF3348"/>
</dbReference>
<sequence>MEQPTRRAGISGPTLVRLLARLSSADIPASRLPLSDRLSQWLGWTDAIALAAALDGNAPVVPAHTRTFDDEQSRECARVRAALQDAIVRDSAVPSATPLRHARNKTPAEPTEPEFGTYRQRYISLQHTMETNIGNLRSRLRGLLAGKTPEGTGLAVLDAIMDRALITRERSLMGTVPFLLQGHFERLRNAARAERAEAEAAQAPVPAIDAWLPVFLADMRSVLLAELDVRLQPVEGLIATLRASAGEQTLNKKT</sequence>
<evidence type="ECO:0000313" key="2">
    <source>
        <dbReference type="EMBL" id="OZI45878.1"/>
    </source>
</evidence>
<dbReference type="Proteomes" id="UP000216913">
    <property type="component" value="Unassembled WGS sequence"/>
</dbReference>
<keyword evidence="3" id="KW-1185">Reference proteome</keyword>
<dbReference type="EMBL" id="NEVP01000012">
    <property type="protein sequence ID" value="OZI45878.1"/>
    <property type="molecule type" value="Genomic_DNA"/>
</dbReference>
<accession>A0A261T8D3</accession>
<reference evidence="2 3" key="1">
    <citation type="submission" date="2017-05" db="EMBL/GenBank/DDBJ databases">
        <title>Complete and WGS of Bordetella genogroups.</title>
        <authorList>
            <person name="Spilker T."/>
            <person name="LiPuma J."/>
        </authorList>
    </citation>
    <scope>NUCLEOTIDE SEQUENCE [LARGE SCALE GENOMIC DNA]</scope>
    <source>
        <strain evidence="2 3">AU10456</strain>
    </source>
</reference>
<protein>
    <recommendedName>
        <fullName evidence="4">DUF3348 domain-containing protein</fullName>
    </recommendedName>
</protein>
<name>A0A261T8D3_9BORD</name>
<proteinExistence type="predicted"/>
<dbReference type="RefSeq" id="WP_094803821.1">
    <property type="nucleotide sequence ID" value="NZ_NEVN01000002.1"/>
</dbReference>
<comment type="caution">
    <text evidence="2">The sequence shown here is derived from an EMBL/GenBank/DDBJ whole genome shotgun (WGS) entry which is preliminary data.</text>
</comment>